<dbReference type="GO" id="GO:0052689">
    <property type="term" value="F:carboxylic ester hydrolase activity"/>
    <property type="evidence" value="ECO:0007669"/>
    <property type="project" value="UniProtKB-ARBA"/>
</dbReference>
<dbReference type="RefSeq" id="WP_119013444.1">
    <property type="nucleotide sequence ID" value="NZ_QXNC01000017.1"/>
</dbReference>
<keyword evidence="3" id="KW-1185">Reference proteome</keyword>
<dbReference type="InterPro" id="IPR029058">
    <property type="entry name" value="AB_hydrolase_fold"/>
</dbReference>
<dbReference type="Gene3D" id="3.40.50.1820">
    <property type="entry name" value="alpha/beta hydrolase"/>
    <property type="match status" value="1"/>
</dbReference>
<gene>
    <name evidence="2" type="ORF">EV674_12045</name>
</gene>
<dbReference type="OrthoDB" id="9810066at2"/>
<dbReference type="Proteomes" id="UP000295182">
    <property type="component" value="Unassembled WGS sequence"/>
</dbReference>
<evidence type="ECO:0000313" key="2">
    <source>
        <dbReference type="EMBL" id="TCP16176.1"/>
    </source>
</evidence>
<dbReference type="InterPro" id="IPR050261">
    <property type="entry name" value="FrsA_esterase"/>
</dbReference>
<dbReference type="AlphaFoldDB" id="A0A4V2SJM7"/>
<evidence type="ECO:0000313" key="3">
    <source>
        <dbReference type="Proteomes" id="UP000295182"/>
    </source>
</evidence>
<dbReference type="PANTHER" id="PTHR22946">
    <property type="entry name" value="DIENELACTONE HYDROLASE DOMAIN-CONTAINING PROTEIN-RELATED"/>
    <property type="match status" value="1"/>
</dbReference>
<dbReference type="PANTHER" id="PTHR22946:SF9">
    <property type="entry name" value="POLYKETIDE TRANSFERASE AF380"/>
    <property type="match status" value="1"/>
</dbReference>
<name>A0A4V2SJM7_9BURK</name>
<organism evidence="2 3">
    <name type="scientific">Simplicispira metamorpha</name>
    <dbReference type="NCBI Taxonomy" id="80881"/>
    <lineage>
        <taxon>Bacteria</taxon>
        <taxon>Pseudomonadati</taxon>
        <taxon>Pseudomonadota</taxon>
        <taxon>Betaproteobacteria</taxon>
        <taxon>Burkholderiales</taxon>
        <taxon>Comamonadaceae</taxon>
        <taxon>Simplicispira</taxon>
    </lineage>
</organism>
<comment type="caution">
    <text evidence="2">The sequence shown here is derived from an EMBL/GenBank/DDBJ whole genome shotgun (WGS) entry which is preliminary data.</text>
</comment>
<accession>A0A4V2SJM7</accession>
<dbReference type="EMBL" id="SLXH01000020">
    <property type="protein sequence ID" value="TCP16176.1"/>
    <property type="molecule type" value="Genomic_DNA"/>
</dbReference>
<keyword evidence="1 2" id="KW-0378">Hydrolase</keyword>
<protein>
    <submittedName>
        <fullName evidence="2">Dienelactone hydrolase</fullName>
    </submittedName>
</protein>
<dbReference type="SUPFAM" id="SSF53474">
    <property type="entry name" value="alpha/beta-Hydrolases"/>
    <property type="match status" value="1"/>
</dbReference>
<evidence type="ECO:0000256" key="1">
    <source>
        <dbReference type="ARBA" id="ARBA00022801"/>
    </source>
</evidence>
<reference evidence="2 3" key="1">
    <citation type="submission" date="2019-03" db="EMBL/GenBank/DDBJ databases">
        <title>Genomic Encyclopedia of Type Strains, Phase IV (KMG-IV): sequencing the most valuable type-strain genomes for metagenomic binning, comparative biology and taxonomic classification.</title>
        <authorList>
            <person name="Goeker M."/>
        </authorList>
    </citation>
    <scope>NUCLEOTIDE SEQUENCE [LARGE SCALE GENOMIC DNA]</scope>
    <source>
        <strain evidence="2 3">DSM 1837</strain>
    </source>
</reference>
<sequence>MSLPLEQLVHIPVGQVHIEGLLALPTAPVGVVLFAHGSGSSRHSLRNNYVAGVLHTRGVGTLLLDLLTPEEDQDYRSRFDISLLTQRLCVATRWLARHPLTQSLPVGYFGASTGAAAALRAATAPGFAIRAVVSRGGRPDLAGPEDLARVDCPTLLLVGSRDEEVLELNRQAAALMHCPHRLSVVPGATHLFEEPGTLEAVARQAADWFETCLPPDTPA</sequence>
<proteinExistence type="predicted"/>